<name>M7PQJ3_9GAMM</name>
<organism evidence="3 4">
    <name type="scientific">Methylophaga lonarensis MPL</name>
    <dbReference type="NCBI Taxonomy" id="1286106"/>
    <lineage>
        <taxon>Bacteria</taxon>
        <taxon>Pseudomonadati</taxon>
        <taxon>Pseudomonadota</taxon>
        <taxon>Gammaproteobacteria</taxon>
        <taxon>Thiotrichales</taxon>
        <taxon>Piscirickettsiaceae</taxon>
        <taxon>Methylophaga</taxon>
    </lineage>
</organism>
<feature type="domain" description="NERD" evidence="2">
    <location>
        <begin position="91"/>
        <end position="204"/>
    </location>
</feature>
<dbReference type="Pfam" id="PF08378">
    <property type="entry name" value="NERD"/>
    <property type="match status" value="1"/>
</dbReference>
<dbReference type="PATRIC" id="fig|1286106.3.peg.1775"/>
<keyword evidence="4" id="KW-1185">Reference proteome</keyword>
<dbReference type="AlphaFoldDB" id="M7PQJ3"/>
<proteinExistence type="predicted"/>
<dbReference type="RefSeq" id="WP_009726744.1">
    <property type="nucleotide sequence ID" value="NZ_APHR01000045.1"/>
</dbReference>
<dbReference type="PROSITE" id="PS50965">
    <property type="entry name" value="NERD"/>
    <property type="match status" value="1"/>
</dbReference>
<evidence type="ECO:0000256" key="1">
    <source>
        <dbReference type="SAM" id="Phobius"/>
    </source>
</evidence>
<keyword evidence="1" id="KW-1133">Transmembrane helix</keyword>
<dbReference type="eggNOG" id="ENOG5032B6M">
    <property type="taxonomic scope" value="Bacteria"/>
</dbReference>
<gene>
    <name evidence="3" type="ORF">MPL1_08848</name>
</gene>
<feature type="transmembrane region" description="Helical" evidence="1">
    <location>
        <begin position="61"/>
        <end position="81"/>
    </location>
</feature>
<comment type="caution">
    <text evidence="3">The sequence shown here is derived from an EMBL/GenBank/DDBJ whole genome shotgun (WGS) entry which is preliminary data.</text>
</comment>
<sequence length="258" mass="29360">MFILKSPIKDNPLRNPGESLDKQIDTLINDKATNYLMWIAFTILLAGLEWYRWYFEVQNNPLVYTFLTMLVIPYCVFKLVAIRKQVKHLKQGRDGEKAVGQYLENLRETSAKVFHDIPAKGFNIDHVVIAKSGIYVIETKTYSKPDTGSPKVIFDGTSLKFSSGFATNKPLIQVEASSHWLRDLIKETTGKSFAIKPVIVFPGWYAEPTSEAKSSDVWVLNPKGLPTFIANSKEKMTAEEISLVAFHLSRYVRSYKED</sequence>
<dbReference type="Proteomes" id="UP000012019">
    <property type="component" value="Unassembled WGS sequence"/>
</dbReference>
<accession>M7PQJ3</accession>
<dbReference type="InterPro" id="IPR011528">
    <property type="entry name" value="NERD"/>
</dbReference>
<keyword evidence="1" id="KW-0472">Membrane</keyword>
<evidence type="ECO:0000259" key="2">
    <source>
        <dbReference type="PROSITE" id="PS50965"/>
    </source>
</evidence>
<keyword evidence="1" id="KW-0812">Transmembrane</keyword>
<evidence type="ECO:0000313" key="4">
    <source>
        <dbReference type="Proteomes" id="UP000012019"/>
    </source>
</evidence>
<reference evidence="3 4" key="1">
    <citation type="journal article" date="2013" name="Genome Announc.">
        <title>Draft Genome Sequence of Methylophaga lonarensis MPLT, a Haloalkaliphilic (Non-Methane-Utilizing) Methylotroph.</title>
        <authorList>
            <person name="Shetty S.A."/>
            <person name="Marathe N.P."/>
            <person name="Munot H."/>
            <person name="Antony C.P."/>
            <person name="Dhotre D.P."/>
            <person name="Murrell J.C."/>
            <person name="Shouche Y.S."/>
        </authorList>
    </citation>
    <scope>NUCLEOTIDE SEQUENCE [LARGE SCALE GENOMIC DNA]</scope>
    <source>
        <strain evidence="3 4">MPL</strain>
    </source>
</reference>
<feature type="transmembrane region" description="Helical" evidence="1">
    <location>
        <begin position="35"/>
        <end position="55"/>
    </location>
</feature>
<dbReference type="EMBL" id="APHR01000045">
    <property type="protein sequence ID" value="EMR12714.1"/>
    <property type="molecule type" value="Genomic_DNA"/>
</dbReference>
<protein>
    <submittedName>
        <fullName evidence="3">NERD domain-containing protein</fullName>
    </submittedName>
</protein>
<evidence type="ECO:0000313" key="3">
    <source>
        <dbReference type="EMBL" id="EMR12714.1"/>
    </source>
</evidence>